<evidence type="ECO:0000313" key="5">
    <source>
        <dbReference type="EMBL" id="MCW1912815.1"/>
    </source>
</evidence>
<feature type="domain" description="Protein kinase" evidence="4">
    <location>
        <begin position="206"/>
        <end position="429"/>
    </location>
</feature>
<comment type="caution">
    <text evidence="5">The sequence shown here is derived from an EMBL/GenBank/DDBJ whole genome shotgun (WGS) entry which is preliminary data.</text>
</comment>
<dbReference type="Gene3D" id="1.10.510.10">
    <property type="entry name" value="Transferase(Phosphotransferase) domain 1"/>
    <property type="match status" value="1"/>
</dbReference>
<reference evidence="5" key="1">
    <citation type="submission" date="2022-10" db="EMBL/GenBank/DDBJ databases">
        <title>Luteolibacter sp. GHJ8, whole genome shotgun sequencing project.</title>
        <authorList>
            <person name="Zhao G."/>
            <person name="Shen L."/>
        </authorList>
    </citation>
    <scope>NUCLEOTIDE SEQUENCE</scope>
    <source>
        <strain evidence="5">GHJ8</strain>
    </source>
</reference>
<dbReference type="PROSITE" id="PS51450">
    <property type="entry name" value="LRR"/>
    <property type="match status" value="2"/>
</dbReference>
<dbReference type="InterPro" id="IPR011009">
    <property type="entry name" value="Kinase-like_dom_sf"/>
</dbReference>
<dbReference type="Pfam" id="PF13855">
    <property type="entry name" value="LRR_8"/>
    <property type="match status" value="1"/>
</dbReference>
<dbReference type="InterPro" id="IPR001245">
    <property type="entry name" value="Ser-Thr/Tyr_kinase_cat_dom"/>
</dbReference>
<organism evidence="5 6">
    <name type="scientific">Luteolibacter rhizosphaerae</name>
    <dbReference type="NCBI Taxonomy" id="2989719"/>
    <lineage>
        <taxon>Bacteria</taxon>
        <taxon>Pseudomonadati</taxon>
        <taxon>Verrucomicrobiota</taxon>
        <taxon>Verrucomicrobiia</taxon>
        <taxon>Verrucomicrobiales</taxon>
        <taxon>Verrucomicrobiaceae</taxon>
        <taxon>Luteolibacter</taxon>
    </lineage>
</organism>
<evidence type="ECO:0000256" key="1">
    <source>
        <dbReference type="ARBA" id="ARBA00022614"/>
    </source>
</evidence>
<dbReference type="GO" id="GO:0016301">
    <property type="term" value="F:kinase activity"/>
    <property type="evidence" value="ECO:0007669"/>
    <property type="project" value="UniProtKB-KW"/>
</dbReference>
<evidence type="ECO:0000313" key="6">
    <source>
        <dbReference type="Proteomes" id="UP001165653"/>
    </source>
</evidence>
<evidence type="ECO:0000256" key="2">
    <source>
        <dbReference type="ARBA" id="ARBA00022737"/>
    </source>
</evidence>
<dbReference type="InterPro" id="IPR000719">
    <property type="entry name" value="Prot_kinase_dom"/>
</dbReference>
<keyword evidence="1" id="KW-0433">Leucine-rich repeat</keyword>
<dbReference type="InterPro" id="IPR050216">
    <property type="entry name" value="LRR_domain-containing"/>
</dbReference>
<keyword evidence="5" id="KW-0808">Transferase</keyword>
<name>A0ABT3G0R1_9BACT</name>
<dbReference type="InterPro" id="IPR003591">
    <property type="entry name" value="Leu-rich_rpt_typical-subtyp"/>
</dbReference>
<dbReference type="Pfam" id="PF07714">
    <property type="entry name" value="PK_Tyr_Ser-Thr"/>
    <property type="match status" value="1"/>
</dbReference>
<feature type="binding site" evidence="3">
    <location>
        <position position="237"/>
    </location>
    <ligand>
        <name>ATP</name>
        <dbReference type="ChEBI" id="CHEBI:30616"/>
    </ligand>
</feature>
<dbReference type="InterPro" id="IPR032675">
    <property type="entry name" value="LRR_dom_sf"/>
</dbReference>
<dbReference type="Gene3D" id="3.30.200.20">
    <property type="entry name" value="Phosphorylase Kinase, domain 1"/>
    <property type="match status" value="1"/>
</dbReference>
<keyword evidence="3" id="KW-0067">ATP-binding</keyword>
<dbReference type="PROSITE" id="PS50011">
    <property type="entry name" value="PROTEIN_KINASE_DOM"/>
    <property type="match status" value="1"/>
</dbReference>
<evidence type="ECO:0000259" key="4">
    <source>
        <dbReference type="PROSITE" id="PS50011"/>
    </source>
</evidence>
<dbReference type="SUPFAM" id="SSF56112">
    <property type="entry name" value="Protein kinase-like (PK-like)"/>
    <property type="match status" value="1"/>
</dbReference>
<evidence type="ECO:0000256" key="3">
    <source>
        <dbReference type="PROSITE-ProRule" id="PRU10141"/>
    </source>
</evidence>
<keyword evidence="6" id="KW-1185">Reference proteome</keyword>
<dbReference type="Pfam" id="PF00560">
    <property type="entry name" value="LRR_1"/>
    <property type="match status" value="1"/>
</dbReference>
<dbReference type="PANTHER" id="PTHR48051:SF1">
    <property type="entry name" value="RAS SUPPRESSOR PROTEIN 1"/>
    <property type="match status" value="1"/>
</dbReference>
<protein>
    <submittedName>
        <fullName evidence="5">Leucine-rich repeat-containing serine/threonine-protein kinase</fullName>
    </submittedName>
</protein>
<gene>
    <name evidence="5" type="ORF">OJ996_04475</name>
</gene>
<dbReference type="Gene3D" id="3.80.10.10">
    <property type="entry name" value="Ribonuclease Inhibitor"/>
    <property type="match status" value="2"/>
</dbReference>
<dbReference type="SUPFAM" id="SSF52058">
    <property type="entry name" value="L domain-like"/>
    <property type="match status" value="1"/>
</dbReference>
<accession>A0ABT3G0R1</accession>
<keyword evidence="5" id="KW-0418">Kinase</keyword>
<dbReference type="PANTHER" id="PTHR48051">
    <property type="match status" value="1"/>
</dbReference>
<dbReference type="EMBL" id="JAPDDR010000002">
    <property type="protein sequence ID" value="MCW1912815.1"/>
    <property type="molecule type" value="Genomic_DNA"/>
</dbReference>
<dbReference type="InterPro" id="IPR017441">
    <property type="entry name" value="Protein_kinase_ATP_BS"/>
</dbReference>
<dbReference type="PROSITE" id="PS00107">
    <property type="entry name" value="PROTEIN_KINASE_ATP"/>
    <property type="match status" value="1"/>
</dbReference>
<dbReference type="Proteomes" id="UP001165653">
    <property type="component" value="Unassembled WGS sequence"/>
</dbReference>
<dbReference type="RefSeq" id="WP_264511622.1">
    <property type="nucleotide sequence ID" value="NZ_JAPDDR010000002.1"/>
</dbReference>
<proteinExistence type="predicted"/>
<dbReference type="SMART" id="SM00369">
    <property type="entry name" value="LRR_TYP"/>
    <property type="match status" value="5"/>
</dbReference>
<dbReference type="InterPro" id="IPR001611">
    <property type="entry name" value="Leu-rich_rpt"/>
</dbReference>
<sequence>MSHLPDTLSRLRAGELAGATRLDLSCGLTSFPEEIFELARTLEILNLTGNRLSDLPADLTRLAKLKILFCSSNEFEHVPEVLGSCPSLEMVGFKSNRIAKVEEDSLPSSLRWLILTDNRIERLPGSIGRCTGLRKLMLAGNRLEELPAEMAFCTALELIRLSANCFHSLPSWLFQLPLLSWLAISGNPLAAAPVSLETEVLSWNDIELQERLGEGASGVIYQALRRSAGEELPAAVKVFKGEVTSDGFPADEMAASLAAGDHPHLIPVLGRIADHPEGRHALVMKWIGPEYRSLAAPPDFQTCTRDVYAPDLLLTASSVRGIAASIAAAAAALHGRGLIHGDLYAHNILWNGHSHALLGDFGAASFHPPGLAPDLERIEVRAFGCLLEELLARADRSADADLGGLQELAGRCLSPRPSERPLFREIVIS</sequence>
<keyword evidence="2" id="KW-0677">Repeat</keyword>
<keyword evidence="3" id="KW-0547">Nucleotide-binding</keyword>
<dbReference type="SMART" id="SM00364">
    <property type="entry name" value="LRR_BAC"/>
    <property type="match status" value="5"/>
</dbReference>